<dbReference type="PRINTS" id="PR00727">
    <property type="entry name" value="LEADERPTASE"/>
</dbReference>
<evidence type="ECO:0000313" key="8">
    <source>
        <dbReference type="EMBL" id="MBO1308564.1"/>
    </source>
</evidence>
<keyword evidence="6" id="KW-0645">Protease</keyword>
<evidence type="ECO:0000256" key="6">
    <source>
        <dbReference type="RuleBase" id="RU362042"/>
    </source>
</evidence>
<dbReference type="PROSITE" id="PS00761">
    <property type="entry name" value="SPASE_I_3"/>
    <property type="match status" value="1"/>
</dbReference>
<dbReference type="SUPFAM" id="SSF51306">
    <property type="entry name" value="LexA/Signal peptidase"/>
    <property type="match status" value="1"/>
</dbReference>
<evidence type="ECO:0000256" key="3">
    <source>
        <dbReference type="ARBA" id="ARBA00009370"/>
    </source>
</evidence>
<name>A0ABS3LFZ8_9ENTE</name>
<dbReference type="NCBIfam" id="TIGR02227">
    <property type="entry name" value="sigpep_I_bact"/>
    <property type="match status" value="1"/>
</dbReference>
<sequence>MVATYLGCYLLFFGFFRTYHWLYPKYSVMGESMNPTFWEEEVVQVKAHHSPRRFDVVVLHPPNDPEALYLKRVVGLPGERLDYQDGQLFVNGKPVTDEFAEQTEDFVWEQVSTALIPEDHYFVLGDNRAVSMDSRSFGFVSEKQILGIIKEGNSK</sequence>
<protein>
    <recommendedName>
        <fullName evidence="4 6">Signal peptidase I</fullName>
        <ecNumber evidence="4 6">3.4.21.89</ecNumber>
    </recommendedName>
</protein>
<evidence type="ECO:0000256" key="4">
    <source>
        <dbReference type="ARBA" id="ARBA00013208"/>
    </source>
</evidence>
<dbReference type="InterPro" id="IPR019757">
    <property type="entry name" value="Pept_S26A_signal_pept_1_Lys-AS"/>
</dbReference>
<dbReference type="InterPro" id="IPR000223">
    <property type="entry name" value="Pept_S26A_signal_pept_1"/>
</dbReference>
<accession>A0ABS3LFZ8</accession>
<gene>
    <name evidence="8" type="primary">lepB</name>
    <name evidence="8" type="ORF">JZO70_20485</name>
</gene>
<dbReference type="PANTHER" id="PTHR43390:SF1">
    <property type="entry name" value="CHLOROPLAST PROCESSING PEPTIDASE"/>
    <property type="match status" value="1"/>
</dbReference>
<dbReference type="InterPro" id="IPR036286">
    <property type="entry name" value="LexA/Signal_pep-like_sf"/>
</dbReference>
<keyword evidence="5 6" id="KW-0378">Hydrolase</keyword>
<dbReference type="EC" id="3.4.21.89" evidence="4 6"/>
<comment type="subcellular location">
    <subcellularLocation>
        <location evidence="2">Cell membrane</location>
        <topology evidence="2">Single-pass type II membrane protein</topology>
    </subcellularLocation>
    <subcellularLocation>
        <location evidence="6">Membrane</location>
        <topology evidence="6">Single-pass type II membrane protein</topology>
    </subcellularLocation>
</comment>
<dbReference type="CDD" id="cd06530">
    <property type="entry name" value="S26_SPase_I"/>
    <property type="match status" value="1"/>
</dbReference>
<comment type="similarity">
    <text evidence="3 6">Belongs to the peptidase S26 family.</text>
</comment>
<dbReference type="PANTHER" id="PTHR43390">
    <property type="entry name" value="SIGNAL PEPTIDASE I"/>
    <property type="match status" value="1"/>
</dbReference>
<reference evidence="8 9" key="1">
    <citation type="submission" date="2021-03" db="EMBL/GenBank/DDBJ databases">
        <title>Enterococcal diversity collection.</title>
        <authorList>
            <person name="Gilmore M.S."/>
            <person name="Schwartzman J."/>
            <person name="Van Tyne D."/>
            <person name="Martin M."/>
            <person name="Earl A.M."/>
            <person name="Manson A.L."/>
            <person name="Straub T."/>
            <person name="Salamzade R."/>
            <person name="Saavedra J."/>
            <person name="Lebreton F."/>
            <person name="Prichula J."/>
            <person name="Schaufler K."/>
            <person name="Gaca A."/>
            <person name="Sgardioli B."/>
            <person name="Wagenaar J."/>
            <person name="Strong T."/>
        </authorList>
    </citation>
    <scope>NUCLEOTIDE SEQUENCE [LARGE SCALE GENOMIC DNA]</scope>
    <source>
        <strain evidence="8 9">669A</strain>
    </source>
</reference>
<comment type="catalytic activity">
    <reaction evidence="1 6">
        <text>Cleavage of hydrophobic, N-terminal signal or leader sequences from secreted and periplasmic proteins.</text>
        <dbReference type="EC" id="3.4.21.89"/>
    </reaction>
</comment>
<evidence type="ECO:0000313" key="9">
    <source>
        <dbReference type="Proteomes" id="UP000664601"/>
    </source>
</evidence>
<evidence type="ECO:0000259" key="7">
    <source>
        <dbReference type="Pfam" id="PF10502"/>
    </source>
</evidence>
<dbReference type="Gene3D" id="2.10.109.10">
    <property type="entry name" value="Umud Fragment, subunit A"/>
    <property type="match status" value="1"/>
</dbReference>
<dbReference type="Pfam" id="PF10502">
    <property type="entry name" value="Peptidase_S26"/>
    <property type="match status" value="1"/>
</dbReference>
<evidence type="ECO:0000256" key="1">
    <source>
        <dbReference type="ARBA" id="ARBA00000677"/>
    </source>
</evidence>
<dbReference type="EMBL" id="JAFREM010000036">
    <property type="protein sequence ID" value="MBO1308564.1"/>
    <property type="molecule type" value="Genomic_DNA"/>
</dbReference>
<evidence type="ECO:0000256" key="5">
    <source>
        <dbReference type="ARBA" id="ARBA00022801"/>
    </source>
</evidence>
<organism evidence="8 9">
    <name type="scientific">Candidatus Enterococcus moelleringii</name>
    <dbReference type="NCBI Taxonomy" id="2815325"/>
    <lineage>
        <taxon>Bacteria</taxon>
        <taxon>Bacillati</taxon>
        <taxon>Bacillota</taxon>
        <taxon>Bacilli</taxon>
        <taxon>Lactobacillales</taxon>
        <taxon>Enterococcaceae</taxon>
        <taxon>Enterococcus</taxon>
    </lineage>
</organism>
<dbReference type="InterPro" id="IPR019533">
    <property type="entry name" value="Peptidase_S26"/>
</dbReference>
<dbReference type="Proteomes" id="UP000664601">
    <property type="component" value="Unassembled WGS sequence"/>
</dbReference>
<dbReference type="PROSITE" id="PS00760">
    <property type="entry name" value="SPASE_I_2"/>
    <property type="match status" value="1"/>
</dbReference>
<feature type="domain" description="Peptidase S26" evidence="7">
    <location>
        <begin position="10"/>
        <end position="149"/>
    </location>
</feature>
<dbReference type="GO" id="GO:0009003">
    <property type="term" value="F:signal peptidase activity"/>
    <property type="evidence" value="ECO:0007669"/>
    <property type="project" value="UniProtKB-EC"/>
</dbReference>
<proteinExistence type="inferred from homology"/>
<dbReference type="InterPro" id="IPR019758">
    <property type="entry name" value="Pept_S26A_signal_pept_1_CS"/>
</dbReference>
<evidence type="ECO:0000256" key="2">
    <source>
        <dbReference type="ARBA" id="ARBA00004401"/>
    </source>
</evidence>
<comment type="caution">
    <text evidence="8">The sequence shown here is derived from an EMBL/GenBank/DDBJ whole genome shotgun (WGS) entry which is preliminary data.</text>
</comment>
<keyword evidence="9" id="KW-1185">Reference proteome</keyword>